<dbReference type="OrthoDB" id="2898509at2759"/>
<reference evidence="2 3" key="1">
    <citation type="journal article" date="2015" name="Fungal Genet. Biol.">
        <title>Evolution of novel wood decay mechanisms in Agaricales revealed by the genome sequences of Fistulina hepatica and Cylindrobasidium torrendii.</title>
        <authorList>
            <person name="Floudas D."/>
            <person name="Held B.W."/>
            <person name="Riley R."/>
            <person name="Nagy L.G."/>
            <person name="Koehler G."/>
            <person name="Ransdell A.S."/>
            <person name="Younus H."/>
            <person name="Chow J."/>
            <person name="Chiniquy J."/>
            <person name="Lipzen A."/>
            <person name="Tritt A."/>
            <person name="Sun H."/>
            <person name="Haridas S."/>
            <person name="LaButti K."/>
            <person name="Ohm R.A."/>
            <person name="Kues U."/>
            <person name="Blanchette R.A."/>
            <person name="Grigoriev I.V."/>
            <person name="Minto R.E."/>
            <person name="Hibbett D.S."/>
        </authorList>
    </citation>
    <scope>NUCLEOTIDE SEQUENCE [LARGE SCALE GENOMIC DNA]</scope>
    <source>
        <strain evidence="2 3">FP15055 ss-10</strain>
    </source>
</reference>
<dbReference type="PANTHER" id="PTHR47534">
    <property type="entry name" value="YALI0E05731P"/>
    <property type="match status" value="1"/>
</dbReference>
<keyword evidence="1" id="KW-0560">Oxidoreductase</keyword>
<evidence type="ECO:0000313" key="3">
    <source>
        <dbReference type="Proteomes" id="UP000054007"/>
    </source>
</evidence>
<evidence type="ECO:0000313" key="2">
    <source>
        <dbReference type="EMBL" id="KIY64312.1"/>
    </source>
</evidence>
<accession>A0A0D7B1G5</accession>
<dbReference type="SUPFAM" id="SSF51735">
    <property type="entry name" value="NAD(P)-binding Rossmann-fold domains"/>
    <property type="match status" value="1"/>
</dbReference>
<organism evidence="2 3">
    <name type="scientific">Cylindrobasidium torrendii FP15055 ss-10</name>
    <dbReference type="NCBI Taxonomy" id="1314674"/>
    <lineage>
        <taxon>Eukaryota</taxon>
        <taxon>Fungi</taxon>
        <taxon>Dikarya</taxon>
        <taxon>Basidiomycota</taxon>
        <taxon>Agaricomycotina</taxon>
        <taxon>Agaricomycetes</taxon>
        <taxon>Agaricomycetidae</taxon>
        <taxon>Agaricales</taxon>
        <taxon>Marasmiineae</taxon>
        <taxon>Physalacriaceae</taxon>
        <taxon>Cylindrobasidium</taxon>
    </lineage>
</organism>
<dbReference type="AlphaFoldDB" id="A0A0D7B1G5"/>
<keyword evidence="3" id="KW-1185">Reference proteome</keyword>
<dbReference type="Gene3D" id="3.40.50.720">
    <property type="entry name" value="NAD(P)-binding Rossmann-like Domain"/>
    <property type="match status" value="1"/>
</dbReference>
<dbReference type="Pfam" id="PF00106">
    <property type="entry name" value="adh_short"/>
    <property type="match status" value="1"/>
</dbReference>
<dbReference type="STRING" id="1314674.A0A0D7B1G5"/>
<sequence length="305" mass="33010">MPTLATVSASNAAYNPPYTAVAVFVGGTHGVGEATVKALASHTGGNVHIYIVGRNKAAAEKILTTLPRGSPELQREFVFCDALVMANIASSCAVLSEKLSSAGLDRINHLVLSHGWIKLSGRKETVDGLDDMLAIRFYSRVKFIRELLHFLERAKAAGQQAAMLSILGSKSSPPLALDDLELKKAYGALKAAGASGAYSDILFDGFAKRHPGIAFTHIFPGFVDTGATNAVFSYWPAYALWPLIKLATFFLSITPEEASEYMLYALLQSQNGWVRMDNKAENVGPIPYTTEEKEAVWEHAMKVTN</sequence>
<gene>
    <name evidence="2" type="ORF">CYLTODRAFT_402013</name>
</gene>
<name>A0A0D7B1G5_9AGAR</name>
<dbReference type="InterPro" id="IPR036291">
    <property type="entry name" value="NAD(P)-bd_dom_sf"/>
</dbReference>
<evidence type="ECO:0000256" key="1">
    <source>
        <dbReference type="ARBA" id="ARBA00023002"/>
    </source>
</evidence>
<dbReference type="InterPro" id="IPR052228">
    <property type="entry name" value="Sec_Metab_Biosynth_Oxidored"/>
</dbReference>
<dbReference type="GO" id="GO:0016491">
    <property type="term" value="F:oxidoreductase activity"/>
    <property type="evidence" value="ECO:0007669"/>
    <property type="project" value="UniProtKB-KW"/>
</dbReference>
<dbReference type="EMBL" id="KN880642">
    <property type="protein sequence ID" value="KIY64312.1"/>
    <property type="molecule type" value="Genomic_DNA"/>
</dbReference>
<dbReference type="InterPro" id="IPR002347">
    <property type="entry name" value="SDR_fam"/>
</dbReference>
<dbReference type="PANTHER" id="PTHR47534:SF3">
    <property type="entry name" value="ALCOHOL DEHYDROGENASE-LIKE C-TERMINAL DOMAIN-CONTAINING PROTEIN"/>
    <property type="match status" value="1"/>
</dbReference>
<protein>
    <submittedName>
        <fullName evidence="2">NAD(P)-binding protein</fullName>
    </submittedName>
</protein>
<dbReference type="Proteomes" id="UP000054007">
    <property type="component" value="Unassembled WGS sequence"/>
</dbReference>
<proteinExistence type="predicted"/>